<dbReference type="GO" id="GO:0005886">
    <property type="term" value="C:plasma membrane"/>
    <property type="evidence" value="ECO:0007669"/>
    <property type="project" value="UniProtKB-SubCell"/>
</dbReference>
<organism evidence="8 9">
    <name type="scientific">candidate division WOR-1 bacterium DG_54_3</name>
    <dbReference type="NCBI Taxonomy" id="1703775"/>
    <lineage>
        <taxon>Bacteria</taxon>
        <taxon>Bacillati</taxon>
        <taxon>Saganbacteria</taxon>
    </lineage>
</organism>
<evidence type="ECO:0000256" key="5">
    <source>
        <dbReference type="ARBA" id="ARBA00023136"/>
    </source>
</evidence>
<feature type="transmembrane region" description="Helical" evidence="6">
    <location>
        <begin position="92"/>
        <end position="113"/>
    </location>
</feature>
<dbReference type="Proteomes" id="UP000051861">
    <property type="component" value="Unassembled WGS sequence"/>
</dbReference>
<keyword evidence="5 6" id="KW-0472">Membrane</keyword>
<sequence length="302" mass="33505">MIVYLIIAFVFIAFFLIFFGILSLLSRRKDPIELRLKELGGGKEGEAEEEKTILPLKGAGDLLGLGSGQTRGTRIWLAQAGYRRLQSVSNYYGARLFGALFLGILSILLTLYFHLEPPLILLLVFVGILIGSYIPKLWVILRIGRRRDEIRRSVPGVLDLIVVCVEAGLSLNAAIQKITEETKNTYRALSEELHLVNQEILIGKTRAEALRNLARRTGVDELRSLAVMLIQADKLGTSIASSLRVLADSLRVKRRQRAEEAAHKTSFKLVFPLVLLIFPELLVILVGPAIINLVKALAQMAG</sequence>
<feature type="transmembrane region" description="Helical" evidence="6">
    <location>
        <begin position="119"/>
        <end position="141"/>
    </location>
</feature>
<dbReference type="InterPro" id="IPR042094">
    <property type="entry name" value="T2SS_GspF_sf"/>
</dbReference>
<evidence type="ECO:0000313" key="9">
    <source>
        <dbReference type="Proteomes" id="UP000051861"/>
    </source>
</evidence>
<keyword evidence="2" id="KW-1003">Cell membrane</keyword>
<proteinExistence type="predicted"/>
<dbReference type="EMBL" id="LIZX01000077">
    <property type="protein sequence ID" value="KPJ66605.1"/>
    <property type="molecule type" value="Genomic_DNA"/>
</dbReference>
<dbReference type="PANTHER" id="PTHR35007:SF2">
    <property type="entry name" value="PILUS ASSEMBLE PROTEIN"/>
    <property type="match status" value="1"/>
</dbReference>
<dbReference type="AlphaFoldDB" id="A0A0S7XVU9"/>
<keyword evidence="3 6" id="KW-0812">Transmembrane</keyword>
<name>A0A0S7XVU9_UNCSA</name>
<evidence type="ECO:0000256" key="6">
    <source>
        <dbReference type="SAM" id="Phobius"/>
    </source>
</evidence>
<feature type="transmembrane region" description="Helical" evidence="6">
    <location>
        <begin position="6"/>
        <end position="25"/>
    </location>
</feature>
<evidence type="ECO:0000256" key="3">
    <source>
        <dbReference type="ARBA" id="ARBA00022692"/>
    </source>
</evidence>
<dbReference type="Pfam" id="PF00482">
    <property type="entry name" value="T2SSF"/>
    <property type="match status" value="1"/>
</dbReference>
<evidence type="ECO:0000256" key="1">
    <source>
        <dbReference type="ARBA" id="ARBA00004651"/>
    </source>
</evidence>
<comment type="caution">
    <text evidence="8">The sequence shown here is derived from an EMBL/GenBank/DDBJ whole genome shotgun (WGS) entry which is preliminary data.</text>
</comment>
<keyword evidence="4 6" id="KW-1133">Transmembrane helix</keyword>
<evidence type="ECO:0000259" key="7">
    <source>
        <dbReference type="Pfam" id="PF00482"/>
    </source>
</evidence>
<feature type="transmembrane region" description="Helical" evidence="6">
    <location>
        <begin position="269"/>
        <end position="291"/>
    </location>
</feature>
<dbReference type="Gene3D" id="1.20.81.30">
    <property type="entry name" value="Type II secretion system (T2SS), domain F"/>
    <property type="match status" value="1"/>
</dbReference>
<evidence type="ECO:0000256" key="4">
    <source>
        <dbReference type="ARBA" id="ARBA00022989"/>
    </source>
</evidence>
<reference evidence="8 9" key="1">
    <citation type="journal article" date="2015" name="Microbiome">
        <title>Genomic resolution of linkages in carbon, nitrogen, and sulfur cycling among widespread estuary sediment bacteria.</title>
        <authorList>
            <person name="Baker B.J."/>
            <person name="Lazar C.S."/>
            <person name="Teske A.P."/>
            <person name="Dick G.J."/>
        </authorList>
    </citation>
    <scope>NUCLEOTIDE SEQUENCE [LARGE SCALE GENOMIC DNA]</scope>
    <source>
        <strain evidence="8">DG_54_3</strain>
    </source>
</reference>
<dbReference type="InterPro" id="IPR018076">
    <property type="entry name" value="T2SS_GspF_dom"/>
</dbReference>
<feature type="domain" description="Type II secretion system protein GspF" evidence="7">
    <location>
        <begin position="158"/>
        <end position="286"/>
    </location>
</feature>
<gene>
    <name evidence="8" type="ORF">AMJ44_08150</name>
</gene>
<comment type="subcellular location">
    <subcellularLocation>
        <location evidence="1">Cell membrane</location>
        <topology evidence="1">Multi-pass membrane protein</topology>
    </subcellularLocation>
</comment>
<evidence type="ECO:0000313" key="8">
    <source>
        <dbReference type="EMBL" id="KPJ66605.1"/>
    </source>
</evidence>
<dbReference type="PANTHER" id="PTHR35007">
    <property type="entry name" value="INTEGRAL MEMBRANE PROTEIN-RELATED"/>
    <property type="match status" value="1"/>
</dbReference>
<protein>
    <recommendedName>
        <fullName evidence="7">Type II secretion system protein GspF domain-containing protein</fullName>
    </recommendedName>
</protein>
<accession>A0A0S7XVU9</accession>
<evidence type="ECO:0000256" key="2">
    <source>
        <dbReference type="ARBA" id="ARBA00022475"/>
    </source>
</evidence>